<dbReference type="InterPro" id="IPR015422">
    <property type="entry name" value="PyrdxlP-dep_Trfase_small"/>
</dbReference>
<dbReference type="PROSITE" id="PS00600">
    <property type="entry name" value="AA_TRANSFER_CLASS_3"/>
    <property type="match status" value="1"/>
</dbReference>
<protein>
    <recommendedName>
        <fullName evidence="5">Glutamate-1-semialdehyde 2,1-aminomutase</fullName>
        <ecNumber evidence="4">5.4.3.8</ecNumber>
    </recommendedName>
    <alternativeName>
        <fullName evidence="9">Glutamate-1-semialdehyde aminotransferase</fullName>
    </alternativeName>
</protein>
<dbReference type="Gene3D" id="3.40.640.10">
    <property type="entry name" value="Type I PLP-dependent aspartate aminotransferase-like (Major domain)"/>
    <property type="match status" value="1"/>
</dbReference>
<evidence type="ECO:0000313" key="11">
    <source>
        <dbReference type="EMBL" id="PSJ58884.1"/>
    </source>
</evidence>
<dbReference type="GO" id="GO:0030170">
    <property type="term" value="F:pyridoxal phosphate binding"/>
    <property type="evidence" value="ECO:0007669"/>
    <property type="project" value="InterPro"/>
</dbReference>
<comment type="pathway">
    <text evidence="2">Porphyrin-containing compound metabolism; protoporphyrin-IX biosynthesis; 5-aminolevulinate from L-glutamyl-tRNA(Glu): step 2/2.</text>
</comment>
<keyword evidence="6 10" id="KW-0663">Pyridoxal phosphate</keyword>
<evidence type="ECO:0000256" key="2">
    <source>
        <dbReference type="ARBA" id="ARBA00004819"/>
    </source>
</evidence>
<evidence type="ECO:0000256" key="9">
    <source>
        <dbReference type="ARBA" id="ARBA00031365"/>
    </source>
</evidence>
<reference evidence="11 12" key="1">
    <citation type="submission" date="2018-03" db="EMBL/GenBank/DDBJ databases">
        <title>The draft genome of Mesorhizobium soli JCM 19897.</title>
        <authorList>
            <person name="Li L."/>
            <person name="Liu L."/>
            <person name="Liang L."/>
            <person name="Wang T."/>
            <person name="Zhang X."/>
        </authorList>
    </citation>
    <scope>NUCLEOTIDE SEQUENCE [LARGE SCALE GENOMIC DNA]</scope>
    <source>
        <strain evidence="11 12">JCM 19897</strain>
    </source>
</reference>
<evidence type="ECO:0000256" key="5">
    <source>
        <dbReference type="ARBA" id="ARBA00015416"/>
    </source>
</evidence>
<keyword evidence="11" id="KW-0808">Transferase</keyword>
<dbReference type="RefSeq" id="WP_106725418.1">
    <property type="nucleotide sequence ID" value="NZ_PXYL01000009.1"/>
</dbReference>
<evidence type="ECO:0000313" key="12">
    <source>
        <dbReference type="Proteomes" id="UP000240653"/>
    </source>
</evidence>
<accession>A0A2P7S8T6</accession>
<evidence type="ECO:0000256" key="7">
    <source>
        <dbReference type="ARBA" id="ARBA00023235"/>
    </source>
</evidence>
<dbReference type="GO" id="GO:0042286">
    <property type="term" value="F:glutamate-1-semialdehyde 2,1-aminomutase activity"/>
    <property type="evidence" value="ECO:0007669"/>
    <property type="project" value="UniProtKB-EC"/>
</dbReference>
<dbReference type="InterPro" id="IPR015421">
    <property type="entry name" value="PyrdxlP-dep_Trfase_major"/>
</dbReference>
<dbReference type="PANTHER" id="PTHR43713:SF3">
    <property type="entry name" value="GLUTAMATE-1-SEMIALDEHYDE 2,1-AMINOMUTASE 1, CHLOROPLASTIC-RELATED"/>
    <property type="match status" value="1"/>
</dbReference>
<dbReference type="OrthoDB" id="9801052at2"/>
<dbReference type="SUPFAM" id="SSF53383">
    <property type="entry name" value="PLP-dependent transferases"/>
    <property type="match status" value="1"/>
</dbReference>
<keyword evidence="11" id="KW-0032">Aminotransferase</keyword>
<dbReference type="GO" id="GO:0008483">
    <property type="term" value="F:transaminase activity"/>
    <property type="evidence" value="ECO:0007669"/>
    <property type="project" value="UniProtKB-KW"/>
</dbReference>
<dbReference type="InterPro" id="IPR049704">
    <property type="entry name" value="Aminotrans_3_PPA_site"/>
</dbReference>
<dbReference type="PANTHER" id="PTHR43713">
    <property type="entry name" value="GLUTAMATE-1-SEMIALDEHYDE 2,1-AMINOMUTASE"/>
    <property type="match status" value="1"/>
</dbReference>
<dbReference type="EC" id="5.4.3.8" evidence="4"/>
<dbReference type="GO" id="GO:0006779">
    <property type="term" value="P:porphyrin-containing compound biosynthetic process"/>
    <property type="evidence" value="ECO:0007669"/>
    <property type="project" value="UniProtKB-KW"/>
</dbReference>
<dbReference type="NCBIfam" id="NF000818">
    <property type="entry name" value="PRK00062.1"/>
    <property type="match status" value="1"/>
</dbReference>
<dbReference type="CDD" id="cd00610">
    <property type="entry name" value="OAT_like"/>
    <property type="match status" value="1"/>
</dbReference>
<dbReference type="InterPro" id="IPR005814">
    <property type="entry name" value="Aminotrans_3"/>
</dbReference>
<evidence type="ECO:0000256" key="6">
    <source>
        <dbReference type="ARBA" id="ARBA00022898"/>
    </source>
</evidence>
<evidence type="ECO:0000256" key="8">
    <source>
        <dbReference type="ARBA" id="ARBA00023244"/>
    </source>
</evidence>
<comment type="similarity">
    <text evidence="3">Belongs to the class-III pyridoxal-phosphate-dependent aminotransferase family. HemL subfamily.</text>
</comment>
<dbReference type="Gene3D" id="3.90.1150.10">
    <property type="entry name" value="Aspartate Aminotransferase, domain 1"/>
    <property type="match status" value="1"/>
</dbReference>
<keyword evidence="7" id="KW-0413">Isomerase</keyword>
<evidence type="ECO:0000256" key="3">
    <source>
        <dbReference type="ARBA" id="ARBA00008981"/>
    </source>
</evidence>
<dbReference type="FunFam" id="3.40.640.10:FF:000021">
    <property type="entry name" value="Glutamate-1-semialdehyde 2,1-aminomutase"/>
    <property type="match status" value="1"/>
</dbReference>
<keyword evidence="8" id="KW-0627">Porphyrin biosynthesis</keyword>
<name>A0A2P7S8T6_9HYPH</name>
<evidence type="ECO:0000256" key="1">
    <source>
        <dbReference type="ARBA" id="ARBA00001933"/>
    </source>
</evidence>
<evidence type="ECO:0000256" key="10">
    <source>
        <dbReference type="RuleBase" id="RU003560"/>
    </source>
</evidence>
<dbReference type="Proteomes" id="UP000240653">
    <property type="component" value="Unassembled WGS sequence"/>
</dbReference>
<gene>
    <name evidence="11" type="ORF">C7I85_18165</name>
</gene>
<dbReference type="Pfam" id="PF00202">
    <property type="entry name" value="Aminotran_3"/>
    <property type="match status" value="1"/>
</dbReference>
<dbReference type="EMBL" id="PXYL01000009">
    <property type="protein sequence ID" value="PSJ58884.1"/>
    <property type="molecule type" value="Genomic_DNA"/>
</dbReference>
<sequence length="447" mass="48422">MPAYKTPSRTHRSRDCFARSSDVIPSGVNSTARAVWSGWDPYPLFVDRGTGSRLFDIDGNEYIDYLLGLGPMILGHRPQKVTQAVVDFIQNRGTVFAMPAADEIALSEKIVAAVPAIEQVRLCNTGTEAVLYAVRLARAFTGRKKLIRFEGMYHGFSDGVYWSKHPTLETAGPDKTPKAVPQGPGMPAGLDGSLIILPWNDVEALRDAIAREGHNIAAVITEAVMCNTGCILPEPGYLEAMRELTAKAGIILICDEVITGFRLSLAGAQGYYGLEPDLSTFAKGLGGGFPVAALGGRKNIMALVADGTVSMAGTYSANGIAVAAANATLDHLVTPGIYDTLYERCQKLVDGLSKVIADNQMPAYVTAVGPVMQLWFADKPIRHYRDAARHARHDVFRTWWEEMLDRGVLFHPGAFENLFVSFAHTDDDIAQTVAIAGEAMRAVKAKH</sequence>
<keyword evidence="12" id="KW-1185">Reference proteome</keyword>
<evidence type="ECO:0000256" key="4">
    <source>
        <dbReference type="ARBA" id="ARBA00012143"/>
    </source>
</evidence>
<proteinExistence type="inferred from homology"/>
<comment type="caution">
    <text evidence="11">The sequence shown here is derived from an EMBL/GenBank/DDBJ whole genome shotgun (WGS) entry which is preliminary data.</text>
</comment>
<organism evidence="11 12">
    <name type="scientific">Pseudaminobacter soli</name>
    <name type="common">ex Li et al. 2025</name>
    <dbReference type="NCBI Taxonomy" id="1295366"/>
    <lineage>
        <taxon>Bacteria</taxon>
        <taxon>Pseudomonadati</taxon>
        <taxon>Pseudomonadota</taxon>
        <taxon>Alphaproteobacteria</taxon>
        <taxon>Hyphomicrobiales</taxon>
        <taxon>Phyllobacteriaceae</taxon>
        <taxon>Pseudaminobacter</taxon>
    </lineage>
</organism>
<dbReference type="AlphaFoldDB" id="A0A2P7S8T6"/>
<dbReference type="InterPro" id="IPR015424">
    <property type="entry name" value="PyrdxlP-dep_Trfase"/>
</dbReference>
<comment type="cofactor">
    <cofactor evidence="1">
        <name>pyridoxal 5'-phosphate</name>
        <dbReference type="ChEBI" id="CHEBI:597326"/>
    </cofactor>
</comment>